<accession>A0A2T0SFR4</accession>
<reference evidence="2 3" key="1">
    <citation type="submission" date="2018-03" db="EMBL/GenBank/DDBJ databases">
        <title>Genomic Encyclopedia of Archaeal and Bacterial Type Strains, Phase II (KMG-II): from individual species to whole genera.</title>
        <authorList>
            <person name="Goeker M."/>
        </authorList>
    </citation>
    <scope>NUCLEOTIDE SEQUENCE [LARGE SCALE GENOMIC DNA]</scope>
    <source>
        <strain evidence="2 3">DSM 45348</strain>
    </source>
</reference>
<keyword evidence="3" id="KW-1185">Reference proteome</keyword>
<proteinExistence type="predicted"/>
<dbReference type="AlphaFoldDB" id="A0A2T0SFR4"/>
<feature type="region of interest" description="Disordered" evidence="1">
    <location>
        <begin position="150"/>
        <end position="173"/>
    </location>
</feature>
<gene>
    <name evidence="2" type="ORF">CLV70_102460</name>
</gene>
<dbReference type="Proteomes" id="UP000239209">
    <property type="component" value="Unassembled WGS sequence"/>
</dbReference>
<evidence type="ECO:0000313" key="3">
    <source>
        <dbReference type="Proteomes" id="UP000239209"/>
    </source>
</evidence>
<comment type="caution">
    <text evidence="2">The sequence shown here is derived from an EMBL/GenBank/DDBJ whole genome shotgun (WGS) entry which is preliminary data.</text>
</comment>
<sequence>MEEAHGLRLPPDLAAWWRRSDGVTPGAGSTASIIPGGFYPATTSGAVANLLRGRELAVREAGVDQEYADLVAEIRAHPAGSTTDAWARLDEWVTVSEDSDALFVDCRAGRLHGCVMLRSGVGGQIGPLWPDITAMWTELADLLERIDPAAPPESVTTSVSTWHIPSSWGEPPR</sequence>
<feature type="compositionally biased region" description="Polar residues" evidence="1">
    <location>
        <begin position="154"/>
        <end position="164"/>
    </location>
</feature>
<evidence type="ECO:0000256" key="1">
    <source>
        <dbReference type="SAM" id="MobiDB-lite"/>
    </source>
</evidence>
<protein>
    <recommendedName>
        <fullName evidence="4">SMI1/KNR4 family protein SUKH-1</fullName>
    </recommendedName>
</protein>
<evidence type="ECO:0000313" key="2">
    <source>
        <dbReference type="EMBL" id="PRY32249.1"/>
    </source>
</evidence>
<dbReference type="EMBL" id="PVZG01000002">
    <property type="protein sequence ID" value="PRY32249.1"/>
    <property type="molecule type" value="Genomic_DNA"/>
</dbReference>
<evidence type="ECO:0008006" key="4">
    <source>
        <dbReference type="Google" id="ProtNLM"/>
    </source>
</evidence>
<name>A0A2T0SFR4_9ACTN</name>
<organism evidence="2 3">
    <name type="scientific">Pseudosporangium ferrugineum</name>
    <dbReference type="NCBI Taxonomy" id="439699"/>
    <lineage>
        <taxon>Bacteria</taxon>
        <taxon>Bacillati</taxon>
        <taxon>Actinomycetota</taxon>
        <taxon>Actinomycetes</taxon>
        <taxon>Micromonosporales</taxon>
        <taxon>Micromonosporaceae</taxon>
        <taxon>Pseudosporangium</taxon>
    </lineage>
</organism>
<dbReference type="OrthoDB" id="4759758at2"/>